<protein>
    <submittedName>
        <fullName evidence="1">Uncharacterized protein</fullName>
    </submittedName>
</protein>
<name>A0A4C1UEE3_EUMVA</name>
<dbReference type="EMBL" id="BGZK01000166">
    <property type="protein sequence ID" value="GBP24815.1"/>
    <property type="molecule type" value="Genomic_DNA"/>
</dbReference>
<keyword evidence="2" id="KW-1185">Reference proteome</keyword>
<gene>
    <name evidence="1" type="ORF">EVAR_14148_1</name>
</gene>
<accession>A0A4C1UEE3</accession>
<organism evidence="1 2">
    <name type="scientific">Eumeta variegata</name>
    <name type="common">Bagworm moth</name>
    <name type="synonym">Eumeta japonica</name>
    <dbReference type="NCBI Taxonomy" id="151549"/>
    <lineage>
        <taxon>Eukaryota</taxon>
        <taxon>Metazoa</taxon>
        <taxon>Ecdysozoa</taxon>
        <taxon>Arthropoda</taxon>
        <taxon>Hexapoda</taxon>
        <taxon>Insecta</taxon>
        <taxon>Pterygota</taxon>
        <taxon>Neoptera</taxon>
        <taxon>Endopterygota</taxon>
        <taxon>Lepidoptera</taxon>
        <taxon>Glossata</taxon>
        <taxon>Ditrysia</taxon>
        <taxon>Tineoidea</taxon>
        <taxon>Psychidae</taxon>
        <taxon>Oiketicinae</taxon>
        <taxon>Eumeta</taxon>
    </lineage>
</organism>
<dbReference type="Proteomes" id="UP000299102">
    <property type="component" value="Unassembled WGS sequence"/>
</dbReference>
<evidence type="ECO:0000313" key="1">
    <source>
        <dbReference type="EMBL" id="GBP24815.1"/>
    </source>
</evidence>
<reference evidence="1 2" key="1">
    <citation type="journal article" date="2019" name="Commun. Biol.">
        <title>The bagworm genome reveals a unique fibroin gene that provides high tensile strength.</title>
        <authorList>
            <person name="Kono N."/>
            <person name="Nakamura H."/>
            <person name="Ohtoshi R."/>
            <person name="Tomita M."/>
            <person name="Numata K."/>
            <person name="Arakawa K."/>
        </authorList>
    </citation>
    <scope>NUCLEOTIDE SEQUENCE [LARGE SCALE GENOMIC DNA]</scope>
</reference>
<evidence type="ECO:0000313" key="2">
    <source>
        <dbReference type="Proteomes" id="UP000299102"/>
    </source>
</evidence>
<proteinExistence type="predicted"/>
<dbReference type="AlphaFoldDB" id="A0A4C1UEE3"/>
<comment type="caution">
    <text evidence="1">The sequence shown here is derived from an EMBL/GenBank/DDBJ whole genome shotgun (WGS) entry which is preliminary data.</text>
</comment>
<sequence>MKGEVDIGPKNFSGFFDHIKSRSLQKTSTSYQAELLIAMQVLDQKGTSSLSGGGYVVKGAEGIENKGAELRVQGQSYMANALALPN</sequence>